<reference evidence="3" key="2">
    <citation type="submission" date="2017-06" db="EMBL/GenBank/DDBJ databases">
        <title>WGS assembly of Brachypodium distachyon.</title>
        <authorList>
            <consortium name="The International Brachypodium Initiative"/>
            <person name="Lucas S."/>
            <person name="Harmon-Smith M."/>
            <person name="Lail K."/>
            <person name="Tice H."/>
            <person name="Grimwood J."/>
            <person name="Bruce D."/>
            <person name="Barry K."/>
            <person name="Shu S."/>
            <person name="Lindquist E."/>
            <person name="Wang M."/>
            <person name="Pitluck S."/>
            <person name="Vogel J.P."/>
            <person name="Garvin D.F."/>
            <person name="Mockler T.C."/>
            <person name="Schmutz J."/>
            <person name="Rokhsar D."/>
            <person name="Bevan M.W."/>
        </authorList>
    </citation>
    <scope>NUCLEOTIDE SEQUENCE</scope>
    <source>
        <strain evidence="3">Bd21</strain>
    </source>
</reference>
<evidence type="ECO:0000313" key="3">
    <source>
        <dbReference type="EMBL" id="KQJ97197.1"/>
    </source>
</evidence>
<dbReference type="OrthoDB" id="696115at2759"/>
<evidence type="ECO:0000313" key="4">
    <source>
        <dbReference type="EnsemblPlants" id="KQJ97197"/>
    </source>
</evidence>
<reference evidence="4" key="3">
    <citation type="submission" date="2018-08" db="UniProtKB">
        <authorList>
            <consortium name="EnsemblPlants"/>
        </authorList>
    </citation>
    <scope>IDENTIFICATION</scope>
    <source>
        <strain evidence="4">cv. Bd21</strain>
    </source>
</reference>
<reference evidence="3 4" key="1">
    <citation type="journal article" date="2010" name="Nature">
        <title>Genome sequencing and analysis of the model grass Brachypodium distachyon.</title>
        <authorList>
            <consortium name="International Brachypodium Initiative"/>
        </authorList>
    </citation>
    <scope>NUCLEOTIDE SEQUENCE [LARGE SCALE GENOMIC DNA]</scope>
    <source>
        <strain evidence="3 4">Bd21</strain>
    </source>
</reference>
<gene>
    <name evidence="3" type="ORF">BRADI_3g29338v3</name>
</gene>
<dbReference type="InParanoid" id="A0A0Q3LY51"/>
<dbReference type="AlphaFoldDB" id="A0A0Q3LY51"/>
<accession>A0A0Q3LY51</accession>
<feature type="compositionally biased region" description="Gly residues" evidence="1">
    <location>
        <begin position="139"/>
        <end position="151"/>
    </location>
</feature>
<feature type="compositionally biased region" description="Basic and acidic residues" evidence="1">
    <location>
        <begin position="196"/>
        <end position="208"/>
    </location>
</feature>
<feature type="compositionally biased region" description="Low complexity" evidence="1">
    <location>
        <begin position="169"/>
        <end position="181"/>
    </location>
</feature>
<organism evidence="3">
    <name type="scientific">Brachypodium distachyon</name>
    <name type="common">Purple false brome</name>
    <name type="synonym">Trachynia distachya</name>
    <dbReference type="NCBI Taxonomy" id="15368"/>
    <lineage>
        <taxon>Eukaryota</taxon>
        <taxon>Viridiplantae</taxon>
        <taxon>Streptophyta</taxon>
        <taxon>Embryophyta</taxon>
        <taxon>Tracheophyta</taxon>
        <taxon>Spermatophyta</taxon>
        <taxon>Magnoliopsida</taxon>
        <taxon>Liliopsida</taxon>
        <taxon>Poales</taxon>
        <taxon>Poaceae</taxon>
        <taxon>BOP clade</taxon>
        <taxon>Pooideae</taxon>
        <taxon>Stipodae</taxon>
        <taxon>Brachypodieae</taxon>
        <taxon>Brachypodium</taxon>
    </lineage>
</organism>
<dbReference type="Gramene" id="KQJ97197">
    <property type="protein sequence ID" value="KQJ97197"/>
    <property type="gene ID" value="BRADI_3g29338v3"/>
</dbReference>
<keyword evidence="5" id="KW-1185">Reference proteome</keyword>
<dbReference type="InterPro" id="IPR025558">
    <property type="entry name" value="DUF4283"/>
</dbReference>
<sequence length="208" mass="22365">MRAAWSLAKEVKFRPIHNNLFSVQFSCLADWERVMQGGPWLFRRCPVLMAEYDGWGDVDAVELVKFPAWVQVLDLKEKIQTGNIAKQLSRRAGEFVALDEHSVMGAGGGVRVRVFTVGGRSGRRGRGRAGVAGELAGAAGEGGRGGLGGDEVGTRTRPAGGWRDGEAGGEAQARGGLPRPEAGGGAARRGRRRGRGREIFRWGLGREK</sequence>
<evidence type="ECO:0000256" key="1">
    <source>
        <dbReference type="SAM" id="MobiDB-lite"/>
    </source>
</evidence>
<feature type="domain" description="DUF4283" evidence="2">
    <location>
        <begin position="1"/>
        <end position="52"/>
    </location>
</feature>
<evidence type="ECO:0000313" key="5">
    <source>
        <dbReference type="Proteomes" id="UP000008810"/>
    </source>
</evidence>
<dbReference type="EMBL" id="CM000882">
    <property type="protein sequence ID" value="KQJ97197.1"/>
    <property type="molecule type" value="Genomic_DNA"/>
</dbReference>
<name>A0A0Q3LY51_BRADI</name>
<dbReference type="Pfam" id="PF14111">
    <property type="entry name" value="DUF4283"/>
    <property type="match status" value="1"/>
</dbReference>
<dbReference type="Proteomes" id="UP000008810">
    <property type="component" value="Chromosome 3"/>
</dbReference>
<proteinExistence type="predicted"/>
<evidence type="ECO:0000259" key="2">
    <source>
        <dbReference type="Pfam" id="PF14111"/>
    </source>
</evidence>
<dbReference type="EnsemblPlants" id="KQJ97197">
    <property type="protein sequence ID" value="KQJ97197"/>
    <property type="gene ID" value="BRADI_3g29338v3"/>
</dbReference>
<feature type="region of interest" description="Disordered" evidence="1">
    <location>
        <begin position="136"/>
        <end position="208"/>
    </location>
</feature>
<dbReference type="ExpressionAtlas" id="A0A0Q3LY51">
    <property type="expression patterns" value="baseline"/>
</dbReference>
<protein>
    <recommendedName>
        <fullName evidence="2">DUF4283 domain-containing protein</fullName>
    </recommendedName>
</protein>